<reference evidence="3 4" key="1">
    <citation type="submission" date="2019-06" db="EMBL/GenBank/DDBJ databases">
        <title>The draft genome of Rhizobium smilacinae PTYR-5.</title>
        <authorList>
            <person name="Liu L."/>
            <person name="Li L."/>
            <person name="Zhang X."/>
        </authorList>
    </citation>
    <scope>NUCLEOTIDE SEQUENCE [LARGE SCALE GENOMIC DNA]</scope>
    <source>
        <strain evidence="3 4">PTYR-5</strain>
    </source>
</reference>
<gene>
    <name evidence="3" type="ORF">FHP24_27990</name>
</gene>
<dbReference type="RefSeq" id="WP_139679530.1">
    <property type="nucleotide sequence ID" value="NZ_VDMN01000013.1"/>
</dbReference>
<dbReference type="Gene3D" id="6.10.10.120">
    <property type="entry name" value="Antitoxin ParD1-like"/>
    <property type="match status" value="1"/>
</dbReference>
<dbReference type="NCBIfam" id="TIGR02606">
    <property type="entry name" value="antidote_CC2985"/>
    <property type="match status" value="1"/>
</dbReference>
<dbReference type="PANTHER" id="PTHR36582">
    <property type="entry name" value="ANTITOXIN PARD"/>
    <property type="match status" value="1"/>
</dbReference>
<evidence type="ECO:0000313" key="3">
    <source>
        <dbReference type="EMBL" id="TNM59660.1"/>
    </source>
</evidence>
<dbReference type="AlphaFoldDB" id="A0A5C4XAB5"/>
<comment type="similarity">
    <text evidence="1">Belongs to the ParD antitoxin family.</text>
</comment>
<evidence type="ECO:0000256" key="1">
    <source>
        <dbReference type="ARBA" id="ARBA00008580"/>
    </source>
</evidence>
<comment type="caution">
    <text evidence="3">The sequence shown here is derived from an EMBL/GenBank/DDBJ whole genome shotgun (WGS) entry which is preliminary data.</text>
</comment>
<dbReference type="GO" id="GO:0006355">
    <property type="term" value="P:regulation of DNA-templated transcription"/>
    <property type="evidence" value="ECO:0007669"/>
    <property type="project" value="InterPro"/>
</dbReference>
<proteinExistence type="inferred from homology"/>
<name>A0A5C4XAB5_9HYPH</name>
<sequence length="89" mass="10202">MSEGLKITVTLEPEIEDFVRSEVERGSFGSPSDYVEDLIRERREHDIARRQLDAELQKGIDDIEAGRYLPLDEAFTEVRARLGLTPKAR</sequence>
<dbReference type="Proteomes" id="UP000311605">
    <property type="component" value="Unassembled WGS sequence"/>
</dbReference>
<keyword evidence="2" id="KW-1277">Toxin-antitoxin system</keyword>
<evidence type="ECO:0000313" key="4">
    <source>
        <dbReference type="Proteomes" id="UP000311605"/>
    </source>
</evidence>
<organism evidence="3 4">
    <name type="scientific">Aliirhizobium smilacinae</name>
    <dbReference type="NCBI Taxonomy" id="1395944"/>
    <lineage>
        <taxon>Bacteria</taxon>
        <taxon>Pseudomonadati</taxon>
        <taxon>Pseudomonadota</taxon>
        <taxon>Alphaproteobacteria</taxon>
        <taxon>Hyphomicrobiales</taxon>
        <taxon>Rhizobiaceae</taxon>
        <taxon>Aliirhizobium</taxon>
    </lineage>
</organism>
<dbReference type="InterPro" id="IPR038296">
    <property type="entry name" value="ParD_sf"/>
</dbReference>
<dbReference type="EMBL" id="VDMN01000013">
    <property type="protein sequence ID" value="TNM59660.1"/>
    <property type="molecule type" value="Genomic_DNA"/>
</dbReference>
<dbReference type="SUPFAM" id="SSF47598">
    <property type="entry name" value="Ribbon-helix-helix"/>
    <property type="match status" value="1"/>
</dbReference>
<protein>
    <submittedName>
        <fullName evidence="3">Type II toxin-antitoxin system ParD family antitoxin</fullName>
    </submittedName>
</protein>
<dbReference type="PANTHER" id="PTHR36582:SF2">
    <property type="entry name" value="ANTITOXIN PARD"/>
    <property type="match status" value="1"/>
</dbReference>
<dbReference type="OrthoDB" id="9815501at2"/>
<evidence type="ECO:0000256" key="2">
    <source>
        <dbReference type="ARBA" id="ARBA00022649"/>
    </source>
</evidence>
<accession>A0A5C4XAB5</accession>
<keyword evidence="4" id="KW-1185">Reference proteome</keyword>
<dbReference type="InterPro" id="IPR010985">
    <property type="entry name" value="Ribbon_hlx_hlx"/>
</dbReference>
<dbReference type="InterPro" id="IPR022789">
    <property type="entry name" value="ParD"/>
</dbReference>